<evidence type="ECO:0000313" key="1">
    <source>
        <dbReference type="EMBL" id="KOF74265.1"/>
    </source>
</evidence>
<protein>
    <submittedName>
        <fullName evidence="1">Uncharacterized protein</fullName>
    </submittedName>
</protein>
<reference evidence="1" key="1">
    <citation type="submission" date="2015-07" db="EMBL/GenBank/DDBJ databases">
        <title>MeaNS - Measles Nucleotide Surveillance Program.</title>
        <authorList>
            <person name="Tran T."/>
            <person name="Druce J."/>
        </authorList>
    </citation>
    <scope>NUCLEOTIDE SEQUENCE</scope>
    <source>
        <strain evidence="1">UCB-OBI-ISO-001</strain>
        <tissue evidence="1">Gonad</tissue>
    </source>
</reference>
<dbReference type="EMBL" id="KQ422781">
    <property type="protein sequence ID" value="KOF74265.1"/>
    <property type="molecule type" value="Genomic_DNA"/>
</dbReference>
<gene>
    <name evidence="1" type="ORF">OCBIM_22036505mg</name>
</gene>
<organism evidence="1">
    <name type="scientific">Octopus bimaculoides</name>
    <name type="common">California two-spotted octopus</name>
    <dbReference type="NCBI Taxonomy" id="37653"/>
    <lineage>
        <taxon>Eukaryota</taxon>
        <taxon>Metazoa</taxon>
        <taxon>Spiralia</taxon>
        <taxon>Lophotrochozoa</taxon>
        <taxon>Mollusca</taxon>
        <taxon>Cephalopoda</taxon>
        <taxon>Coleoidea</taxon>
        <taxon>Octopodiformes</taxon>
        <taxon>Octopoda</taxon>
        <taxon>Incirrata</taxon>
        <taxon>Octopodidae</taxon>
        <taxon>Octopus</taxon>
    </lineage>
</organism>
<proteinExistence type="predicted"/>
<sequence length="61" mass="6872">MPGWGDEHGSIAIHVQYHCVNQLAVCITDSSHVRKMMGCLAKFLIENFTKFFHILFGASFS</sequence>
<name>A0A0L8GCK7_OCTBM</name>
<accession>A0A0L8GCK7</accession>
<dbReference type="AlphaFoldDB" id="A0A0L8GCK7"/>